<organism evidence="1 2">
    <name type="scientific">Trichinella zimbabwensis</name>
    <dbReference type="NCBI Taxonomy" id="268475"/>
    <lineage>
        <taxon>Eukaryota</taxon>
        <taxon>Metazoa</taxon>
        <taxon>Ecdysozoa</taxon>
        <taxon>Nematoda</taxon>
        <taxon>Enoplea</taxon>
        <taxon>Dorylaimia</taxon>
        <taxon>Trichinellida</taxon>
        <taxon>Trichinellidae</taxon>
        <taxon>Trichinella</taxon>
    </lineage>
</organism>
<proteinExistence type="predicted"/>
<gene>
    <name evidence="1" type="ORF">T11_3630</name>
</gene>
<dbReference type="AlphaFoldDB" id="A0A0V1GXG8"/>
<dbReference type="EMBL" id="JYDP01000212">
    <property type="protein sequence ID" value="KRZ02893.1"/>
    <property type="molecule type" value="Genomic_DNA"/>
</dbReference>
<comment type="caution">
    <text evidence="1">The sequence shown here is derived from an EMBL/GenBank/DDBJ whole genome shotgun (WGS) entry which is preliminary data.</text>
</comment>
<dbReference type="Proteomes" id="UP000055024">
    <property type="component" value="Unassembled WGS sequence"/>
</dbReference>
<evidence type="ECO:0000313" key="1">
    <source>
        <dbReference type="EMBL" id="KRZ02893.1"/>
    </source>
</evidence>
<name>A0A0V1GXG8_9BILA</name>
<reference evidence="1 2" key="1">
    <citation type="submission" date="2015-01" db="EMBL/GenBank/DDBJ databases">
        <title>Evolution of Trichinella species and genotypes.</title>
        <authorList>
            <person name="Korhonen P.K."/>
            <person name="Edoardo P."/>
            <person name="Giuseppe L.R."/>
            <person name="Gasser R.B."/>
        </authorList>
    </citation>
    <scope>NUCLEOTIDE SEQUENCE [LARGE SCALE GENOMIC DNA]</scope>
    <source>
        <strain evidence="1">ISS1029</strain>
    </source>
</reference>
<dbReference type="OrthoDB" id="10393187at2759"/>
<keyword evidence="2" id="KW-1185">Reference proteome</keyword>
<accession>A0A0V1GXG8</accession>
<protein>
    <submittedName>
        <fullName evidence="1">Uncharacterized protein</fullName>
    </submittedName>
</protein>
<evidence type="ECO:0000313" key="2">
    <source>
        <dbReference type="Proteomes" id="UP000055024"/>
    </source>
</evidence>
<sequence>MYTRKLKYFALDSEKLKSVIHRRSSTFSVFATELAVSNAVSCPCDDFSSSTCGEFNIGC</sequence>